<feature type="signal peptide" evidence="1">
    <location>
        <begin position="1"/>
        <end position="26"/>
    </location>
</feature>
<accession>A0A6P4C212</accession>
<evidence type="ECO:0000313" key="3">
    <source>
        <dbReference type="Proteomes" id="UP000515211"/>
    </source>
</evidence>
<gene>
    <name evidence="4" type="primary">LOC107465961</name>
</gene>
<dbReference type="InterPro" id="IPR036397">
    <property type="entry name" value="RNaseH_sf"/>
</dbReference>
<keyword evidence="1" id="KW-0732">Signal</keyword>
<dbReference type="PROSITE" id="PS50994">
    <property type="entry name" value="INTEGRASE"/>
    <property type="match status" value="1"/>
</dbReference>
<name>A0A6P4C212_ARADU</name>
<evidence type="ECO:0000256" key="1">
    <source>
        <dbReference type="SAM" id="SignalP"/>
    </source>
</evidence>
<dbReference type="AlphaFoldDB" id="A0A6P4C212"/>
<dbReference type="PANTHER" id="PTHR47266">
    <property type="entry name" value="ENDONUCLEASE-RELATED"/>
    <property type="match status" value="1"/>
</dbReference>
<evidence type="ECO:0000259" key="2">
    <source>
        <dbReference type="PROSITE" id="PS50994"/>
    </source>
</evidence>
<dbReference type="GeneID" id="107465961"/>
<dbReference type="SUPFAM" id="SSF53098">
    <property type="entry name" value="Ribonuclease H-like"/>
    <property type="match status" value="1"/>
</dbReference>
<dbReference type="InterPro" id="IPR001584">
    <property type="entry name" value="Integrase_cat-core"/>
</dbReference>
<evidence type="ECO:0000313" key="4">
    <source>
        <dbReference type="RefSeq" id="XP_015940432.1"/>
    </source>
</evidence>
<feature type="chain" id="PRO_5027775557" evidence="1">
    <location>
        <begin position="27"/>
        <end position="223"/>
    </location>
</feature>
<organism evidence="3 4">
    <name type="scientific">Arachis duranensis</name>
    <name type="common">Wild peanut</name>
    <dbReference type="NCBI Taxonomy" id="130453"/>
    <lineage>
        <taxon>Eukaryota</taxon>
        <taxon>Viridiplantae</taxon>
        <taxon>Streptophyta</taxon>
        <taxon>Embryophyta</taxon>
        <taxon>Tracheophyta</taxon>
        <taxon>Spermatophyta</taxon>
        <taxon>Magnoliopsida</taxon>
        <taxon>eudicotyledons</taxon>
        <taxon>Gunneridae</taxon>
        <taxon>Pentapetalae</taxon>
        <taxon>rosids</taxon>
        <taxon>fabids</taxon>
        <taxon>Fabales</taxon>
        <taxon>Fabaceae</taxon>
        <taxon>Papilionoideae</taxon>
        <taxon>50 kb inversion clade</taxon>
        <taxon>dalbergioids sensu lato</taxon>
        <taxon>Dalbergieae</taxon>
        <taxon>Pterocarpus clade</taxon>
        <taxon>Arachis</taxon>
    </lineage>
</organism>
<dbReference type="InterPro" id="IPR012337">
    <property type="entry name" value="RNaseH-like_sf"/>
</dbReference>
<protein>
    <submittedName>
        <fullName evidence="4">Uncharacterized protein LOC107465961</fullName>
    </submittedName>
</protein>
<dbReference type="GO" id="GO:0003676">
    <property type="term" value="F:nucleic acid binding"/>
    <property type="evidence" value="ECO:0007669"/>
    <property type="project" value="InterPro"/>
</dbReference>
<dbReference type="InterPro" id="IPR052160">
    <property type="entry name" value="Gypsy_RT_Integrase-like"/>
</dbReference>
<sequence>MGRFPNSNRFVYILLAVDYVCKWVKAIPTRCDNANTVASFLKNNIICRFGSPRAIVSDQGTHFCNRKIKALMKKYGVVHKVSIAYHSQTNGQAEVSNMEIKRILEKVVIPQRKDWSSRLGDALWAYRTSYKRPIGMSPFCIIFGKPCHLPVEIQHRAYWTVKNCNLDLKGEGMERKLQLDELECLRLEAYENAQFYKEKAKAFHDQNIRRKNFKIGDEVPVYN</sequence>
<proteinExistence type="predicted"/>
<dbReference type="GO" id="GO:0015074">
    <property type="term" value="P:DNA integration"/>
    <property type="evidence" value="ECO:0007669"/>
    <property type="project" value="InterPro"/>
</dbReference>
<reference evidence="3" key="1">
    <citation type="journal article" date="2016" name="Nat. Genet.">
        <title>The genome sequences of Arachis duranensis and Arachis ipaensis, the diploid ancestors of cultivated peanut.</title>
        <authorList>
            <person name="Bertioli D.J."/>
            <person name="Cannon S.B."/>
            <person name="Froenicke L."/>
            <person name="Huang G."/>
            <person name="Farmer A.D."/>
            <person name="Cannon E.K."/>
            <person name="Liu X."/>
            <person name="Gao D."/>
            <person name="Clevenger J."/>
            <person name="Dash S."/>
            <person name="Ren L."/>
            <person name="Moretzsohn M.C."/>
            <person name="Shirasawa K."/>
            <person name="Huang W."/>
            <person name="Vidigal B."/>
            <person name="Abernathy B."/>
            <person name="Chu Y."/>
            <person name="Niederhuth C.E."/>
            <person name="Umale P."/>
            <person name="Araujo A.C."/>
            <person name="Kozik A."/>
            <person name="Kim K.D."/>
            <person name="Burow M.D."/>
            <person name="Varshney R.K."/>
            <person name="Wang X."/>
            <person name="Zhang X."/>
            <person name="Barkley N."/>
            <person name="Guimaraes P.M."/>
            <person name="Isobe S."/>
            <person name="Guo B."/>
            <person name="Liao B."/>
            <person name="Stalker H.T."/>
            <person name="Schmitz R.J."/>
            <person name="Scheffler B.E."/>
            <person name="Leal-Bertioli S.C."/>
            <person name="Xun X."/>
            <person name="Jackson S.A."/>
            <person name="Michelmore R."/>
            <person name="Ozias-Akins P."/>
        </authorList>
    </citation>
    <scope>NUCLEOTIDE SEQUENCE [LARGE SCALE GENOMIC DNA]</scope>
    <source>
        <strain evidence="3">cv. V14167</strain>
    </source>
</reference>
<reference evidence="4" key="2">
    <citation type="submission" date="2025-08" db="UniProtKB">
        <authorList>
            <consortium name="RefSeq"/>
        </authorList>
    </citation>
    <scope>IDENTIFICATION</scope>
    <source>
        <tissue evidence="4">Whole plant</tissue>
    </source>
</reference>
<dbReference type="Proteomes" id="UP000515211">
    <property type="component" value="Chromosome 9"/>
</dbReference>
<dbReference type="Gene3D" id="3.30.420.10">
    <property type="entry name" value="Ribonuclease H-like superfamily/Ribonuclease H"/>
    <property type="match status" value="1"/>
</dbReference>
<dbReference type="Pfam" id="PF00665">
    <property type="entry name" value="rve"/>
    <property type="match status" value="1"/>
</dbReference>
<dbReference type="KEGG" id="adu:107465961"/>
<feature type="domain" description="Integrase catalytic" evidence="2">
    <location>
        <begin position="1"/>
        <end position="146"/>
    </location>
</feature>
<dbReference type="RefSeq" id="XP_015940432.1">
    <property type="nucleotide sequence ID" value="XM_016084946.1"/>
</dbReference>
<keyword evidence="3" id="KW-1185">Reference proteome</keyword>